<dbReference type="Pfam" id="PF13637">
    <property type="entry name" value="Ank_4"/>
    <property type="match status" value="1"/>
</dbReference>
<comment type="pathway">
    <text evidence="2">Protein modification; protein ubiquitination.</text>
</comment>
<dbReference type="Gene3D" id="1.25.40.20">
    <property type="entry name" value="Ankyrin repeat-containing domain"/>
    <property type="match status" value="3"/>
</dbReference>
<keyword evidence="4" id="KW-0808">Transferase</keyword>
<dbReference type="EMBL" id="CM035412">
    <property type="protein sequence ID" value="KAH7433514.1"/>
    <property type="molecule type" value="Genomic_DNA"/>
</dbReference>
<comment type="caution">
    <text evidence="14">The sequence shown here is derived from an EMBL/GenBank/DDBJ whole genome shotgun (WGS) entry which is preliminary data.</text>
</comment>
<name>A0A8T2UJI8_CERRI</name>
<dbReference type="SUPFAM" id="SSF57850">
    <property type="entry name" value="RING/U-box"/>
    <property type="match status" value="1"/>
</dbReference>
<feature type="repeat" description="ANK" evidence="11">
    <location>
        <begin position="122"/>
        <end position="143"/>
    </location>
</feature>
<dbReference type="PROSITE" id="PS50297">
    <property type="entry name" value="ANK_REP_REGION"/>
    <property type="match status" value="5"/>
</dbReference>
<evidence type="ECO:0000259" key="13">
    <source>
        <dbReference type="PROSITE" id="PS50089"/>
    </source>
</evidence>
<evidence type="ECO:0000256" key="10">
    <source>
        <dbReference type="ARBA" id="ARBA00023043"/>
    </source>
</evidence>
<evidence type="ECO:0000313" key="14">
    <source>
        <dbReference type="EMBL" id="KAH7433514.1"/>
    </source>
</evidence>
<dbReference type="OrthoDB" id="20872at2759"/>
<dbReference type="GO" id="GO:0008270">
    <property type="term" value="F:zinc ion binding"/>
    <property type="evidence" value="ECO:0007669"/>
    <property type="project" value="UniProtKB-KW"/>
</dbReference>
<dbReference type="OMA" id="MEICCIC"/>
<keyword evidence="7 12" id="KW-0863">Zinc-finger</keyword>
<evidence type="ECO:0000256" key="5">
    <source>
        <dbReference type="ARBA" id="ARBA00022723"/>
    </source>
</evidence>
<dbReference type="GO" id="GO:0061630">
    <property type="term" value="F:ubiquitin protein ligase activity"/>
    <property type="evidence" value="ECO:0007669"/>
    <property type="project" value="UniProtKB-EC"/>
</dbReference>
<reference evidence="14" key="1">
    <citation type="submission" date="2021-08" db="EMBL/GenBank/DDBJ databases">
        <title>WGS assembly of Ceratopteris richardii.</title>
        <authorList>
            <person name="Marchant D.B."/>
            <person name="Chen G."/>
            <person name="Jenkins J."/>
            <person name="Shu S."/>
            <person name="Leebens-Mack J."/>
            <person name="Grimwood J."/>
            <person name="Schmutz J."/>
            <person name="Soltis P."/>
            <person name="Soltis D."/>
            <person name="Chen Z.-H."/>
        </authorList>
    </citation>
    <scope>NUCLEOTIDE SEQUENCE</scope>
    <source>
        <strain evidence="14">Whitten #5841</strain>
        <tissue evidence="14">Leaf</tissue>
    </source>
</reference>
<dbReference type="PANTHER" id="PTHR24166:SF48">
    <property type="entry name" value="PROTEIN VAPYRIN"/>
    <property type="match status" value="1"/>
</dbReference>
<evidence type="ECO:0000256" key="2">
    <source>
        <dbReference type="ARBA" id="ARBA00004906"/>
    </source>
</evidence>
<dbReference type="InterPro" id="IPR056760">
    <property type="entry name" value="RING_XB3-like"/>
</dbReference>
<feature type="repeat" description="ANK" evidence="11">
    <location>
        <begin position="55"/>
        <end position="87"/>
    </location>
</feature>
<keyword evidence="6" id="KW-0677">Repeat</keyword>
<keyword evidence="9" id="KW-0862">Zinc</keyword>
<evidence type="ECO:0000256" key="7">
    <source>
        <dbReference type="ARBA" id="ARBA00022771"/>
    </source>
</evidence>
<dbReference type="PROSITE" id="PS50089">
    <property type="entry name" value="ZF_RING_2"/>
    <property type="match status" value="1"/>
</dbReference>
<evidence type="ECO:0000256" key="12">
    <source>
        <dbReference type="PROSITE-ProRule" id="PRU00175"/>
    </source>
</evidence>
<evidence type="ECO:0000256" key="3">
    <source>
        <dbReference type="ARBA" id="ARBA00012483"/>
    </source>
</evidence>
<accession>A0A8T2UJI8</accession>
<evidence type="ECO:0000256" key="1">
    <source>
        <dbReference type="ARBA" id="ARBA00000900"/>
    </source>
</evidence>
<dbReference type="PANTHER" id="PTHR24166">
    <property type="entry name" value="ROLLING PEBBLES, ISOFORM B"/>
    <property type="match status" value="1"/>
</dbReference>
<protein>
    <recommendedName>
        <fullName evidence="3">RING-type E3 ubiquitin transferase</fullName>
        <ecNumber evidence="3">2.3.2.27</ecNumber>
    </recommendedName>
</protein>
<dbReference type="PROSITE" id="PS50088">
    <property type="entry name" value="ANK_REPEAT"/>
    <property type="match status" value="5"/>
</dbReference>
<dbReference type="InterPro" id="IPR001841">
    <property type="entry name" value="Znf_RING"/>
</dbReference>
<organism evidence="14 15">
    <name type="scientific">Ceratopteris richardii</name>
    <name type="common">Triangle waterfern</name>
    <dbReference type="NCBI Taxonomy" id="49495"/>
    <lineage>
        <taxon>Eukaryota</taxon>
        <taxon>Viridiplantae</taxon>
        <taxon>Streptophyta</taxon>
        <taxon>Embryophyta</taxon>
        <taxon>Tracheophyta</taxon>
        <taxon>Polypodiopsida</taxon>
        <taxon>Polypodiidae</taxon>
        <taxon>Polypodiales</taxon>
        <taxon>Pteridineae</taxon>
        <taxon>Pteridaceae</taxon>
        <taxon>Parkerioideae</taxon>
        <taxon>Ceratopteris</taxon>
    </lineage>
</organism>
<dbReference type="EC" id="2.3.2.27" evidence="3"/>
<dbReference type="Gene3D" id="3.30.40.10">
    <property type="entry name" value="Zinc/RING finger domain, C3HC4 (zinc finger)"/>
    <property type="match status" value="1"/>
</dbReference>
<evidence type="ECO:0000313" key="15">
    <source>
        <dbReference type="Proteomes" id="UP000825935"/>
    </source>
</evidence>
<feature type="repeat" description="ANK" evidence="11">
    <location>
        <begin position="88"/>
        <end position="120"/>
    </location>
</feature>
<evidence type="ECO:0000256" key="6">
    <source>
        <dbReference type="ARBA" id="ARBA00022737"/>
    </source>
</evidence>
<gene>
    <name evidence="14" type="ORF">KP509_07G072800</name>
</gene>
<dbReference type="SMART" id="SM00248">
    <property type="entry name" value="ANK"/>
    <property type="match status" value="6"/>
</dbReference>
<dbReference type="PRINTS" id="PR01415">
    <property type="entry name" value="ANKYRIN"/>
</dbReference>
<proteinExistence type="predicted"/>
<dbReference type="InterPro" id="IPR050889">
    <property type="entry name" value="Dendritic_Spine_Reg/Scaffold"/>
</dbReference>
<feature type="repeat" description="ANK" evidence="11">
    <location>
        <begin position="207"/>
        <end position="239"/>
    </location>
</feature>
<dbReference type="Pfam" id="PF24921">
    <property type="entry name" value="RING_XB3-XBAT31"/>
    <property type="match status" value="1"/>
</dbReference>
<dbReference type="Proteomes" id="UP000825935">
    <property type="component" value="Chromosome 7"/>
</dbReference>
<keyword evidence="10 11" id="KW-0040">ANK repeat</keyword>
<sequence>MGLAISLHCGIVCGKHNGDSQLLDAIKTGNLTAVSSILGSKQSINCSVNRGLLFRKSTPLHVAAFSGNVDVVNLLLQMGANSNARNSSGQTPLMLACKGGDPFCVQQLLQHNADALAFESTHGRTCLHIACRQGHYDCVVKILDAARNGPISASWGFTRFINVRDHNGAIPLHMAARAGHVEIVRLLLNHGALVSATTCSSTYGPGHGSTPLHFAARSGSLPCVEELLAWGADRAQKDIMGDTAYAVAAHRGYWACAAILNPSAAEPMVWPSPLKFMQELEPETRSTLQAALAQVNKARFNVPSQIISASPNKSMASLLLKKVFCAHFEKTSLYDDQSRDKTQEQPSMRLEDVGSGCFTCCICFENYHKMIEVDACGHQMCAACTMALCCLNKPNPSASPSTPSCPFCRQDIAHLRLAKAPCNKKVTPFPITPDGNSSQPADRRCKSLGRNISFSLKRRSSISFYL</sequence>
<evidence type="ECO:0000256" key="11">
    <source>
        <dbReference type="PROSITE-ProRule" id="PRU00023"/>
    </source>
</evidence>
<evidence type="ECO:0000256" key="8">
    <source>
        <dbReference type="ARBA" id="ARBA00022786"/>
    </source>
</evidence>
<evidence type="ECO:0000256" key="9">
    <source>
        <dbReference type="ARBA" id="ARBA00022833"/>
    </source>
</evidence>
<dbReference type="InterPro" id="IPR013083">
    <property type="entry name" value="Znf_RING/FYVE/PHD"/>
</dbReference>
<comment type="catalytic activity">
    <reaction evidence="1">
        <text>S-ubiquitinyl-[E2 ubiquitin-conjugating enzyme]-L-cysteine + [acceptor protein]-L-lysine = [E2 ubiquitin-conjugating enzyme]-L-cysteine + N(6)-ubiquitinyl-[acceptor protein]-L-lysine.</text>
        <dbReference type="EC" id="2.3.2.27"/>
    </reaction>
</comment>
<dbReference type="InterPro" id="IPR036770">
    <property type="entry name" value="Ankyrin_rpt-contain_sf"/>
</dbReference>
<dbReference type="SUPFAM" id="SSF48403">
    <property type="entry name" value="Ankyrin repeat"/>
    <property type="match status" value="1"/>
</dbReference>
<dbReference type="Pfam" id="PF12796">
    <property type="entry name" value="Ank_2"/>
    <property type="match status" value="2"/>
</dbReference>
<feature type="repeat" description="ANK" evidence="11">
    <location>
        <begin position="167"/>
        <end position="199"/>
    </location>
</feature>
<dbReference type="AlphaFoldDB" id="A0A8T2UJI8"/>
<evidence type="ECO:0000256" key="4">
    <source>
        <dbReference type="ARBA" id="ARBA00022679"/>
    </source>
</evidence>
<keyword evidence="15" id="KW-1185">Reference proteome</keyword>
<feature type="domain" description="RING-type" evidence="13">
    <location>
        <begin position="360"/>
        <end position="409"/>
    </location>
</feature>
<keyword evidence="8" id="KW-0833">Ubl conjugation pathway</keyword>
<keyword evidence="5" id="KW-0479">Metal-binding</keyword>
<dbReference type="InterPro" id="IPR002110">
    <property type="entry name" value="Ankyrin_rpt"/>
</dbReference>